<dbReference type="CDD" id="cd06261">
    <property type="entry name" value="TM_PBP2"/>
    <property type="match status" value="2"/>
</dbReference>
<dbReference type="InterPro" id="IPR035906">
    <property type="entry name" value="MetI-like_sf"/>
</dbReference>
<proteinExistence type="inferred from homology"/>
<evidence type="ECO:0000256" key="9">
    <source>
        <dbReference type="SAM" id="MobiDB-lite"/>
    </source>
</evidence>
<protein>
    <submittedName>
        <fullName evidence="11">ABC transporter permease subunit</fullName>
    </submittedName>
</protein>
<keyword evidence="12" id="KW-1185">Reference proteome</keyword>
<feature type="domain" description="ABC transmembrane type-1" evidence="10">
    <location>
        <begin position="405"/>
        <end position="594"/>
    </location>
</feature>
<sequence>MAAVQELREEMSGPVTREGTGSRHDPRLLVPFAQLAPILVLIGAFLLLPLLGALWGSINGAALDFSRYRAILTDPLYADVLLRSLRIGVVTTTVCVLLGYPVAYFMTTLERRKAALFSIALLVPLFTAFLIRTYGWMVILGRRGVLNTLLMDFGLIDRPLQILGTSAAVYIGLVHVLMPTAVFILYASMSQLDRSLQKASQVLGAHPVRAFMRVYLPMSLPAIISAAVLIFIISIGFYITPVLLGGPSDTMISQLVVTQLTTLLDFQTGYAVAICLLTVTIAMLALSNLFVPIEQMWALQESHRRPGFSDKLLIRARSGKVTRPFRWLLLRLEDALYAAFGRSSCFARILLWAYLLLVIAFLLAPLLIAYLLSFSSSPFLVYPPPGFSLRWYRNFMMDPEWRIALFQSLKLATVVACLSVIIGGTAAFALVRGRMGAKREIFLFILAPLLLPVIILALGLYVSLGKLGLIGSFAGLVIGHLLYCAPYAVIILVAAVRGLDRNIESAAATLGAGPARVFWKIVVPILSPALLAAWLMSFLQSFDELLITLFLLGRQAPTLPIKMWSDIRIQLDPTMSAASSIIVTVVILVVGGSQIRAFLAGTRKVQSEREGQEA</sequence>
<dbReference type="Pfam" id="PF00528">
    <property type="entry name" value="BPD_transp_1"/>
    <property type="match status" value="2"/>
</dbReference>
<evidence type="ECO:0000256" key="1">
    <source>
        <dbReference type="ARBA" id="ARBA00004651"/>
    </source>
</evidence>
<feature type="transmembrane region" description="Helical" evidence="8">
    <location>
        <begin position="114"/>
        <end position="140"/>
    </location>
</feature>
<feature type="transmembrane region" description="Helical" evidence="8">
    <location>
        <begin position="32"/>
        <end position="58"/>
    </location>
</feature>
<dbReference type="PANTHER" id="PTHR42929:SF5">
    <property type="entry name" value="ABC TRANSPORTER PERMEASE PROTEIN"/>
    <property type="match status" value="1"/>
</dbReference>
<feature type="transmembrane region" description="Helical" evidence="8">
    <location>
        <begin position="443"/>
        <end position="464"/>
    </location>
</feature>
<dbReference type="Proteomes" id="UP001287059">
    <property type="component" value="Unassembled WGS sequence"/>
</dbReference>
<comment type="similarity">
    <text evidence="2">Belongs to the binding-protein-dependent transport system permease family. CysTW subfamily.</text>
</comment>
<feature type="compositionally biased region" description="Basic and acidic residues" evidence="9">
    <location>
        <begin position="1"/>
        <end position="11"/>
    </location>
</feature>
<dbReference type="EMBL" id="JAVIIW010000016">
    <property type="protein sequence ID" value="MDX8479862.1"/>
    <property type="molecule type" value="Genomic_DNA"/>
</dbReference>
<feature type="transmembrane region" description="Helical" evidence="8">
    <location>
        <begin position="85"/>
        <end position="107"/>
    </location>
</feature>
<evidence type="ECO:0000313" key="12">
    <source>
        <dbReference type="Proteomes" id="UP001287059"/>
    </source>
</evidence>
<accession>A0ABU4XYU6</accession>
<dbReference type="PANTHER" id="PTHR42929">
    <property type="entry name" value="INNER MEMBRANE ABC TRANSPORTER PERMEASE PROTEIN YDCU-RELATED-RELATED"/>
    <property type="match status" value="1"/>
</dbReference>
<comment type="subcellular location">
    <subcellularLocation>
        <location evidence="1 8">Cell membrane</location>
        <topology evidence="1 8">Multi-pass membrane protein</topology>
    </subcellularLocation>
</comment>
<evidence type="ECO:0000256" key="4">
    <source>
        <dbReference type="ARBA" id="ARBA00022475"/>
    </source>
</evidence>
<feature type="transmembrane region" description="Helical" evidence="8">
    <location>
        <begin position="411"/>
        <end position="431"/>
    </location>
</feature>
<evidence type="ECO:0000256" key="7">
    <source>
        <dbReference type="ARBA" id="ARBA00023136"/>
    </source>
</evidence>
<feature type="transmembrane region" description="Helical" evidence="8">
    <location>
        <begin position="160"/>
        <end position="187"/>
    </location>
</feature>
<gene>
    <name evidence="11" type="ORF">RFN28_15425</name>
</gene>
<evidence type="ECO:0000256" key="2">
    <source>
        <dbReference type="ARBA" id="ARBA00007069"/>
    </source>
</evidence>
<evidence type="ECO:0000313" key="11">
    <source>
        <dbReference type="EMBL" id="MDX8479862.1"/>
    </source>
</evidence>
<keyword evidence="4" id="KW-1003">Cell membrane</keyword>
<feature type="transmembrane region" description="Helical" evidence="8">
    <location>
        <begin position="470"/>
        <end position="496"/>
    </location>
</feature>
<feature type="transmembrane region" description="Helical" evidence="8">
    <location>
        <begin position="577"/>
        <end position="599"/>
    </location>
</feature>
<dbReference type="RefSeq" id="WP_320288180.1">
    <property type="nucleotide sequence ID" value="NZ_JAVIIW010000016.1"/>
</dbReference>
<dbReference type="PROSITE" id="PS50928">
    <property type="entry name" value="ABC_TM1"/>
    <property type="match status" value="2"/>
</dbReference>
<name>A0ABU4XYU6_9HYPH</name>
<evidence type="ECO:0000256" key="6">
    <source>
        <dbReference type="ARBA" id="ARBA00022989"/>
    </source>
</evidence>
<organism evidence="11 12">
    <name type="scientific">Mesorhizobium album</name>
    <dbReference type="NCBI Taxonomy" id="3072314"/>
    <lineage>
        <taxon>Bacteria</taxon>
        <taxon>Pseudomonadati</taxon>
        <taxon>Pseudomonadota</taxon>
        <taxon>Alphaproteobacteria</taxon>
        <taxon>Hyphomicrobiales</taxon>
        <taxon>Phyllobacteriaceae</taxon>
        <taxon>Mesorhizobium</taxon>
    </lineage>
</organism>
<feature type="transmembrane region" description="Helical" evidence="8">
    <location>
        <begin position="214"/>
        <end position="239"/>
    </location>
</feature>
<reference evidence="11 12" key="1">
    <citation type="submission" date="2023-08" db="EMBL/GenBank/DDBJ databases">
        <title>Implementing the SeqCode for naming new Mesorhizobium species isolated from Vachellia karroo root nodules.</title>
        <authorList>
            <person name="Van Lill M."/>
        </authorList>
    </citation>
    <scope>NUCLEOTIDE SEQUENCE [LARGE SCALE GENOMIC DNA]</scope>
    <source>
        <strain evidence="11 12">VK24D</strain>
    </source>
</reference>
<evidence type="ECO:0000259" key="10">
    <source>
        <dbReference type="PROSITE" id="PS50928"/>
    </source>
</evidence>
<feature type="transmembrane region" description="Helical" evidence="8">
    <location>
        <begin position="517"/>
        <end position="536"/>
    </location>
</feature>
<dbReference type="SUPFAM" id="SSF161098">
    <property type="entry name" value="MetI-like"/>
    <property type="match status" value="2"/>
</dbReference>
<feature type="transmembrane region" description="Helical" evidence="8">
    <location>
        <begin position="270"/>
        <end position="291"/>
    </location>
</feature>
<keyword evidence="5 8" id="KW-0812">Transmembrane</keyword>
<dbReference type="InterPro" id="IPR000515">
    <property type="entry name" value="MetI-like"/>
</dbReference>
<feature type="domain" description="ABC transmembrane type-1" evidence="10">
    <location>
        <begin position="81"/>
        <end position="287"/>
    </location>
</feature>
<evidence type="ECO:0000256" key="5">
    <source>
        <dbReference type="ARBA" id="ARBA00022692"/>
    </source>
</evidence>
<keyword evidence="7 8" id="KW-0472">Membrane</keyword>
<dbReference type="Gene3D" id="1.10.3720.10">
    <property type="entry name" value="MetI-like"/>
    <property type="match status" value="2"/>
</dbReference>
<evidence type="ECO:0000256" key="3">
    <source>
        <dbReference type="ARBA" id="ARBA00022448"/>
    </source>
</evidence>
<keyword evidence="3 8" id="KW-0813">Transport</keyword>
<comment type="caution">
    <text evidence="11">The sequence shown here is derived from an EMBL/GenBank/DDBJ whole genome shotgun (WGS) entry which is preliminary data.</text>
</comment>
<feature type="region of interest" description="Disordered" evidence="9">
    <location>
        <begin position="1"/>
        <end position="22"/>
    </location>
</feature>
<evidence type="ECO:0000256" key="8">
    <source>
        <dbReference type="RuleBase" id="RU363032"/>
    </source>
</evidence>
<feature type="transmembrane region" description="Helical" evidence="8">
    <location>
        <begin position="349"/>
        <end position="372"/>
    </location>
</feature>
<keyword evidence="6 8" id="KW-1133">Transmembrane helix</keyword>